<reference evidence="2" key="1">
    <citation type="journal article" date="2014" name="Int. J. Syst. Evol. Microbiol.">
        <title>Complete genome sequence of Corynebacterium casei LMG S-19264T (=DSM 44701T), isolated from a smear-ripened cheese.</title>
        <authorList>
            <consortium name="US DOE Joint Genome Institute (JGI-PGF)"/>
            <person name="Walter F."/>
            <person name="Albersmeier A."/>
            <person name="Kalinowski J."/>
            <person name="Ruckert C."/>
        </authorList>
    </citation>
    <scope>NUCLEOTIDE SEQUENCE</scope>
    <source>
        <strain evidence="2">KCTC 12988</strain>
    </source>
</reference>
<accession>A0A918TJ40</accession>
<comment type="caution">
    <text evidence="2">The sequence shown here is derived from an EMBL/GenBank/DDBJ whole genome shotgun (WGS) entry which is preliminary data.</text>
</comment>
<proteinExistence type="predicted"/>
<reference evidence="2" key="2">
    <citation type="submission" date="2020-09" db="EMBL/GenBank/DDBJ databases">
        <authorList>
            <person name="Sun Q."/>
            <person name="Kim S."/>
        </authorList>
    </citation>
    <scope>NUCLEOTIDE SEQUENCE</scope>
    <source>
        <strain evidence="2">KCTC 12988</strain>
    </source>
</reference>
<dbReference type="RefSeq" id="WP_189567423.1">
    <property type="nucleotide sequence ID" value="NZ_BMXI01000002.1"/>
</dbReference>
<feature type="signal peptide" evidence="1">
    <location>
        <begin position="1"/>
        <end position="21"/>
    </location>
</feature>
<name>A0A918TJ40_9BACT</name>
<dbReference type="Proteomes" id="UP000644507">
    <property type="component" value="Unassembled WGS sequence"/>
</dbReference>
<gene>
    <name evidence="2" type="ORF">GCM10007100_07180</name>
</gene>
<dbReference type="EMBL" id="BMXI01000002">
    <property type="protein sequence ID" value="GHC44447.1"/>
    <property type="molecule type" value="Genomic_DNA"/>
</dbReference>
<organism evidence="2 3">
    <name type="scientific">Roseibacillus persicicus</name>
    <dbReference type="NCBI Taxonomy" id="454148"/>
    <lineage>
        <taxon>Bacteria</taxon>
        <taxon>Pseudomonadati</taxon>
        <taxon>Verrucomicrobiota</taxon>
        <taxon>Verrucomicrobiia</taxon>
        <taxon>Verrucomicrobiales</taxon>
        <taxon>Verrucomicrobiaceae</taxon>
        <taxon>Roseibacillus</taxon>
    </lineage>
</organism>
<feature type="chain" id="PRO_5037597060" evidence="1">
    <location>
        <begin position="22"/>
        <end position="194"/>
    </location>
</feature>
<protein>
    <submittedName>
        <fullName evidence="2">Uncharacterized protein</fullName>
    </submittedName>
</protein>
<evidence type="ECO:0000256" key="1">
    <source>
        <dbReference type="SAM" id="SignalP"/>
    </source>
</evidence>
<keyword evidence="3" id="KW-1185">Reference proteome</keyword>
<keyword evidence="1" id="KW-0732">Signal</keyword>
<dbReference type="AlphaFoldDB" id="A0A918TJ40"/>
<sequence length="194" mass="21581">MKSPLFSLVGLAGILCCITWACSTNSTQPEAAPAETTEKKWQAHQAELRESLQEAKSLTAIKVPILKSSFLEKKWGKPEILTSPEGLYRLYYNDPESSFDNFTITGSPEPLLTFGETPPPMGGMGPSTPQEWQSTRIMGQEVKFFIETSGGNNGEMWATEAFPLTSPDGRVGYYRLQTEFNDLESPERFSKVGW</sequence>
<evidence type="ECO:0000313" key="3">
    <source>
        <dbReference type="Proteomes" id="UP000644507"/>
    </source>
</evidence>
<evidence type="ECO:0000313" key="2">
    <source>
        <dbReference type="EMBL" id="GHC44447.1"/>
    </source>
</evidence>